<evidence type="ECO:0000256" key="1">
    <source>
        <dbReference type="SAM" id="MobiDB-lite"/>
    </source>
</evidence>
<protein>
    <submittedName>
        <fullName evidence="2">Uncharacterized protein</fullName>
    </submittedName>
</protein>
<feature type="region of interest" description="Disordered" evidence="1">
    <location>
        <begin position="1"/>
        <end position="21"/>
    </location>
</feature>
<comment type="caution">
    <text evidence="2">The sequence shown here is derived from an EMBL/GenBank/DDBJ whole genome shotgun (WGS) entry which is preliminary data.</text>
</comment>
<accession>A0ABW7QQZ5</accession>
<evidence type="ECO:0000313" key="3">
    <source>
        <dbReference type="Proteomes" id="UP001610818"/>
    </source>
</evidence>
<organism evidence="2 3">
    <name type="scientific">Streptomyces longisporoflavus</name>
    <dbReference type="NCBI Taxonomy" id="28044"/>
    <lineage>
        <taxon>Bacteria</taxon>
        <taxon>Bacillati</taxon>
        <taxon>Actinomycetota</taxon>
        <taxon>Actinomycetes</taxon>
        <taxon>Kitasatosporales</taxon>
        <taxon>Streptomycetaceae</taxon>
        <taxon>Streptomyces</taxon>
    </lineage>
</organism>
<reference evidence="2 3" key="1">
    <citation type="submission" date="2024-10" db="EMBL/GenBank/DDBJ databases">
        <title>The Natural Products Discovery Center: Release of the First 8490 Sequenced Strains for Exploring Actinobacteria Biosynthetic Diversity.</title>
        <authorList>
            <person name="Kalkreuter E."/>
            <person name="Kautsar S.A."/>
            <person name="Yang D."/>
            <person name="Bader C.D."/>
            <person name="Teijaro C.N."/>
            <person name="Fluegel L."/>
            <person name="Davis C.M."/>
            <person name="Simpson J.R."/>
            <person name="Lauterbach L."/>
            <person name="Steele A.D."/>
            <person name="Gui C."/>
            <person name="Meng S."/>
            <person name="Li G."/>
            <person name="Viehrig K."/>
            <person name="Ye F."/>
            <person name="Su P."/>
            <person name="Kiefer A.F."/>
            <person name="Nichols A."/>
            <person name="Cepeda A.J."/>
            <person name="Yan W."/>
            <person name="Fan B."/>
            <person name="Jiang Y."/>
            <person name="Adhikari A."/>
            <person name="Zheng C.-J."/>
            <person name="Schuster L."/>
            <person name="Cowan T.M."/>
            <person name="Smanski M.J."/>
            <person name="Chevrette M.G."/>
            <person name="De Carvalho L.P.S."/>
            <person name="Shen B."/>
        </authorList>
    </citation>
    <scope>NUCLEOTIDE SEQUENCE [LARGE SCALE GENOMIC DNA]</scope>
    <source>
        <strain evidence="2 3">NPDC017990</strain>
    </source>
</reference>
<evidence type="ECO:0000313" key="2">
    <source>
        <dbReference type="EMBL" id="MFH8547408.1"/>
    </source>
</evidence>
<dbReference type="EMBL" id="JBIRGQ010000004">
    <property type="protein sequence ID" value="MFH8547408.1"/>
    <property type="molecule type" value="Genomic_DNA"/>
</dbReference>
<dbReference type="RefSeq" id="WP_397713553.1">
    <property type="nucleotide sequence ID" value="NZ_JBIRGN010000004.1"/>
</dbReference>
<gene>
    <name evidence="2" type="ORF">ACH4F9_20605</name>
</gene>
<dbReference type="Proteomes" id="UP001610818">
    <property type="component" value="Unassembled WGS sequence"/>
</dbReference>
<keyword evidence="3" id="KW-1185">Reference proteome</keyword>
<feature type="region of interest" description="Disordered" evidence="1">
    <location>
        <begin position="230"/>
        <end position="262"/>
    </location>
</feature>
<feature type="compositionally biased region" description="Acidic residues" evidence="1">
    <location>
        <begin position="233"/>
        <end position="243"/>
    </location>
</feature>
<name>A0ABW7QQZ5_9ACTN</name>
<proteinExistence type="predicted"/>
<sequence>MSDLDGLTETMSDPGRLTETTSDLDRLIGERVARTVPPITFVVPEGIHALPVDASAEERGSAAADFVRELYPGGDDTLWESAAPYYAQVTAAMATAGLAFSALGIFGLDGPGVAHCSLTAAFLKTDHRDPDVAAQGTLATLTSDPLNDARWLDLPCGPAVSCVTLRELALDLEPPHPAEEQPKLITGRIQVHIPFPTGPYMAVFTLDTASMEYWGEFCDMITAILQTVSFSEPEPESDPEPEEVGTAGEGGTPLGVSCDGGNASVATVKCAQ</sequence>